<organism evidence="3 4">
    <name type="scientific">Parasphingorhabdus cellanae</name>
    <dbReference type="NCBI Taxonomy" id="2806553"/>
    <lineage>
        <taxon>Bacteria</taxon>
        <taxon>Pseudomonadati</taxon>
        <taxon>Pseudomonadota</taxon>
        <taxon>Alphaproteobacteria</taxon>
        <taxon>Sphingomonadales</taxon>
        <taxon>Sphingomonadaceae</taxon>
        <taxon>Parasphingorhabdus</taxon>
    </lineage>
</organism>
<feature type="domain" description="Sulfatase N-terminal" evidence="2">
    <location>
        <begin position="348"/>
        <end position="495"/>
    </location>
</feature>
<keyword evidence="1" id="KW-1133">Transmembrane helix</keyword>
<dbReference type="Gene3D" id="3.40.720.10">
    <property type="entry name" value="Alkaline Phosphatase, subunit A"/>
    <property type="match status" value="1"/>
</dbReference>
<feature type="transmembrane region" description="Helical" evidence="1">
    <location>
        <begin position="90"/>
        <end position="108"/>
    </location>
</feature>
<dbReference type="SUPFAM" id="SSF53649">
    <property type="entry name" value="Alkaline phosphatase-like"/>
    <property type="match status" value="1"/>
</dbReference>
<sequence length="542" mass="58214">MADSPFGTPDGGPSNGPDGGPDSKWLITRFVAGFLLFSAAYALINQLPLTQSILYRAAAFDYTNAALAGLSFALQALLLFIATLWLSNRWFVLALVLVILSAGINMIYGQIVGDTLDLQKAGWLVTEARQAFNAAGEFASPLALAVGKLLLAAALLIAARRLSHKPVHQLTGGRVAGKKSTTAIMLLLTAPSFLWPVLGLHPLAVERNIYSYAIAILSADPAPPRAVVTATSESDMAIDKIIWLVDESVSYEAFNEIIAPQITRHTPLDFGEAASMGHCSTPSNVALRSGVNVRTVTDTTDLRRTSSIWGYAAKAGYATTMIDGQVSGPPQNLLLPPERALIGTYQSAANGMKTDFAIARSLNANLKADGKQFVYTILRGVHFQYRDHYPQGAMPEGSSMMEQYRKAISYSKQGFFDALLDGVDRSKVAIFYTSDHGQNIEDGVTPHCSGSPVAAEFSVPLIGFLPPDIQQSYASAPGERSHSQLFPTTLALMGYDPIYAADNYDNLLMAPTARYVWFGRGIVPVEAGGRIDVSGGDRFPAQ</sequence>
<protein>
    <submittedName>
        <fullName evidence="3">Sulfatase-like hydrolase/transferase</fullName>
    </submittedName>
</protein>
<dbReference type="InterPro" id="IPR017850">
    <property type="entry name" value="Alkaline_phosphatase_core_sf"/>
</dbReference>
<dbReference type="RefSeq" id="WP_207989034.1">
    <property type="nucleotide sequence ID" value="NZ_CP071794.1"/>
</dbReference>
<keyword evidence="4" id="KW-1185">Reference proteome</keyword>
<reference evidence="3 4" key="1">
    <citation type="submission" date="2021-03" db="EMBL/GenBank/DDBJ databases">
        <title>Complete genome of Parasphingorhabdus_sp.JHSY0214.</title>
        <authorList>
            <person name="Yoo J.H."/>
            <person name="Bae J.W."/>
        </authorList>
    </citation>
    <scope>NUCLEOTIDE SEQUENCE [LARGE SCALE GENOMIC DNA]</scope>
    <source>
        <strain evidence="3 4">JHSY0214</strain>
    </source>
</reference>
<evidence type="ECO:0000313" key="3">
    <source>
        <dbReference type="EMBL" id="QTD56934.1"/>
    </source>
</evidence>
<gene>
    <name evidence="3" type="ORF">J4G78_05020</name>
</gene>
<feature type="transmembrane region" description="Helical" evidence="1">
    <location>
        <begin position="64"/>
        <end position="85"/>
    </location>
</feature>
<proteinExistence type="predicted"/>
<evidence type="ECO:0000256" key="1">
    <source>
        <dbReference type="SAM" id="Phobius"/>
    </source>
</evidence>
<keyword evidence="1" id="KW-0812">Transmembrane</keyword>
<evidence type="ECO:0000313" key="4">
    <source>
        <dbReference type="Proteomes" id="UP000663923"/>
    </source>
</evidence>
<name>A0ABX7T5R5_9SPHN</name>
<keyword evidence="1" id="KW-0472">Membrane</keyword>
<accession>A0ABX7T5R5</accession>
<dbReference type="Pfam" id="PF00884">
    <property type="entry name" value="Sulfatase"/>
    <property type="match status" value="1"/>
</dbReference>
<feature type="transmembrane region" description="Helical" evidence="1">
    <location>
        <begin position="180"/>
        <end position="198"/>
    </location>
</feature>
<dbReference type="EMBL" id="CP071794">
    <property type="protein sequence ID" value="QTD56934.1"/>
    <property type="molecule type" value="Genomic_DNA"/>
</dbReference>
<evidence type="ECO:0000259" key="2">
    <source>
        <dbReference type="Pfam" id="PF00884"/>
    </source>
</evidence>
<feature type="transmembrane region" description="Helical" evidence="1">
    <location>
        <begin position="26"/>
        <end position="44"/>
    </location>
</feature>
<dbReference type="Proteomes" id="UP000663923">
    <property type="component" value="Chromosome"/>
</dbReference>
<dbReference type="InterPro" id="IPR000917">
    <property type="entry name" value="Sulfatase_N"/>
</dbReference>